<dbReference type="Gene3D" id="1.10.150.130">
    <property type="match status" value="1"/>
</dbReference>
<dbReference type="CDD" id="cd01189">
    <property type="entry name" value="INT_ICEBs1_C_like"/>
    <property type="match status" value="1"/>
</dbReference>
<feature type="region of interest" description="Disordered" evidence="5">
    <location>
        <begin position="32"/>
        <end position="53"/>
    </location>
</feature>
<evidence type="ECO:0000256" key="4">
    <source>
        <dbReference type="PROSITE-ProRule" id="PRU01248"/>
    </source>
</evidence>
<gene>
    <name evidence="8" type="ORF">BN4615_P697</name>
</gene>
<accession>A0A1M4DX68</accession>
<evidence type="ECO:0000256" key="3">
    <source>
        <dbReference type="ARBA" id="ARBA00023172"/>
    </source>
</evidence>
<keyword evidence="3" id="KW-0233">DNA recombination</keyword>
<dbReference type="InterPro" id="IPR004107">
    <property type="entry name" value="Integrase_SAM-like_N"/>
</dbReference>
<dbReference type="EMBL" id="LT559118">
    <property type="protein sequence ID" value="SBO91183.1"/>
    <property type="molecule type" value="Genomic_DNA"/>
</dbReference>
<dbReference type="Pfam" id="PF14659">
    <property type="entry name" value="Phage_int_SAM_3"/>
    <property type="match status" value="1"/>
</dbReference>
<dbReference type="InterPro" id="IPR011010">
    <property type="entry name" value="DNA_brk_join_enz"/>
</dbReference>
<dbReference type="PROSITE" id="PS51900">
    <property type="entry name" value="CB"/>
    <property type="match status" value="1"/>
</dbReference>
<dbReference type="InterPro" id="IPR013762">
    <property type="entry name" value="Integrase-like_cat_sf"/>
</dbReference>
<reference evidence="8" key="1">
    <citation type="submission" date="2016-04" db="EMBL/GenBank/DDBJ databases">
        <authorList>
            <person name="Evans L.H."/>
            <person name="Alamgir A."/>
            <person name="Owens N."/>
            <person name="Weber N.D."/>
            <person name="Virtaneva K."/>
            <person name="Barbian K."/>
            <person name="Babar A."/>
            <person name="Rosenke K."/>
        </authorList>
    </citation>
    <scope>NUCLEOTIDE SEQUENCE</scope>
    <source>
        <strain evidence="8">Nono1</strain>
    </source>
</reference>
<dbReference type="InterPro" id="IPR002104">
    <property type="entry name" value="Integrase_catalytic"/>
</dbReference>
<dbReference type="GO" id="GO:0015074">
    <property type="term" value="P:DNA integration"/>
    <property type="evidence" value="ECO:0007669"/>
    <property type="project" value="UniProtKB-KW"/>
</dbReference>
<dbReference type="GO" id="GO:0006310">
    <property type="term" value="P:DNA recombination"/>
    <property type="evidence" value="ECO:0007669"/>
    <property type="project" value="UniProtKB-KW"/>
</dbReference>
<dbReference type="Pfam" id="PF00589">
    <property type="entry name" value="Phage_integrase"/>
    <property type="match status" value="1"/>
</dbReference>
<feature type="domain" description="Tyr recombinase" evidence="6">
    <location>
        <begin position="249"/>
        <end position="448"/>
    </location>
</feature>
<dbReference type="GO" id="GO:0003677">
    <property type="term" value="F:DNA binding"/>
    <property type="evidence" value="ECO:0007669"/>
    <property type="project" value="UniProtKB-UniRule"/>
</dbReference>
<evidence type="ECO:0000259" key="6">
    <source>
        <dbReference type="PROSITE" id="PS51898"/>
    </source>
</evidence>
<name>A0A1M4DX68_9ACTN</name>
<dbReference type="PROSITE" id="PS51898">
    <property type="entry name" value="TYR_RECOMBINASE"/>
    <property type="match status" value="1"/>
</dbReference>
<sequence>MTVSPESFEPADVVADLLAGIQPVEVVVPSKTALASPEEPERPRKNRRTRANNEGSIFPYKNGWAGYVWVTTPEGKKTRKWAYGKTREETHEKWLKLHELARKGPVVTKSPKLSDYLAYWLTNVVEPNLAPKTVANYEMFSRLYITPALGSKRLDKLTVRDVQAWLNKLRRSCLCCDQGKDAARPESHINPKRRRHCCAVGKCCRSLPSEWTVHDAYMTLRAALSNAVREETLTRNVAANVKMSVPRKRKVKPWSVEEARAFLESARMNEDPMYPAYVLVLVLGLRLGETLGLRWEDVDLDQAEMTIGWQLQRVGGKLLHRQTKTDASDATLPFPEVVTTALRARQRVRNTAREAAGKDWHDTGLVFTTASGRPIEPFNFRRSFANACAKAGVRKVHVHATRKTCASLLVALDVHPRVAMQILRHSQIAVTMNIYSEVSSEETRKALKRLGQHLGS</sequence>
<evidence type="ECO:0000313" key="8">
    <source>
        <dbReference type="EMBL" id="SBO91183.1"/>
    </source>
</evidence>
<dbReference type="InterPro" id="IPR044068">
    <property type="entry name" value="CB"/>
</dbReference>
<dbReference type="AlphaFoldDB" id="A0A1M4DX68"/>
<evidence type="ECO:0000256" key="5">
    <source>
        <dbReference type="SAM" id="MobiDB-lite"/>
    </source>
</evidence>
<dbReference type="PANTHER" id="PTHR30349:SF91">
    <property type="entry name" value="INTA PROTEIN"/>
    <property type="match status" value="1"/>
</dbReference>
<feature type="domain" description="Core-binding (CB)" evidence="7">
    <location>
        <begin position="107"/>
        <end position="228"/>
    </location>
</feature>
<evidence type="ECO:0000259" key="7">
    <source>
        <dbReference type="PROSITE" id="PS51900"/>
    </source>
</evidence>
<evidence type="ECO:0000256" key="1">
    <source>
        <dbReference type="ARBA" id="ARBA00022908"/>
    </source>
</evidence>
<dbReference type="SUPFAM" id="SSF56349">
    <property type="entry name" value="DNA breaking-rejoining enzymes"/>
    <property type="match status" value="1"/>
</dbReference>
<dbReference type="InterPro" id="IPR010998">
    <property type="entry name" value="Integrase_recombinase_N"/>
</dbReference>
<evidence type="ECO:0000256" key="2">
    <source>
        <dbReference type="ARBA" id="ARBA00023125"/>
    </source>
</evidence>
<proteinExistence type="predicted"/>
<organism evidence="8">
    <name type="scientific">Nonomuraea gerenzanensis</name>
    <dbReference type="NCBI Taxonomy" id="93944"/>
    <lineage>
        <taxon>Bacteria</taxon>
        <taxon>Bacillati</taxon>
        <taxon>Actinomycetota</taxon>
        <taxon>Actinomycetes</taxon>
        <taxon>Streptosporangiales</taxon>
        <taxon>Streptosporangiaceae</taxon>
        <taxon>Nonomuraea</taxon>
    </lineage>
</organism>
<dbReference type="InterPro" id="IPR050090">
    <property type="entry name" value="Tyrosine_recombinase_XerCD"/>
</dbReference>
<keyword evidence="2 4" id="KW-0238">DNA-binding</keyword>
<dbReference type="Gene3D" id="1.10.443.10">
    <property type="entry name" value="Intergrase catalytic core"/>
    <property type="match status" value="1"/>
</dbReference>
<keyword evidence="1" id="KW-0229">DNA integration</keyword>
<dbReference type="PANTHER" id="PTHR30349">
    <property type="entry name" value="PHAGE INTEGRASE-RELATED"/>
    <property type="match status" value="1"/>
</dbReference>
<protein>
    <submittedName>
        <fullName evidence="8">Phage integrase</fullName>
    </submittedName>
</protein>